<reference evidence="3 4" key="1">
    <citation type="submission" date="2020-08" db="EMBL/GenBank/DDBJ databases">
        <title>Sequencing the genomes of 1000 actinobacteria strains.</title>
        <authorList>
            <person name="Klenk H.-P."/>
        </authorList>
    </citation>
    <scope>NUCLEOTIDE SEQUENCE [LARGE SCALE GENOMIC DNA]</scope>
    <source>
        <strain evidence="3 4">DSM 45859</strain>
    </source>
</reference>
<dbReference type="GO" id="GO:0005737">
    <property type="term" value="C:cytoplasm"/>
    <property type="evidence" value="ECO:0007669"/>
    <property type="project" value="TreeGrafter"/>
</dbReference>
<dbReference type="RefSeq" id="WP_184784057.1">
    <property type="nucleotide sequence ID" value="NZ_JACHMG010000001.1"/>
</dbReference>
<dbReference type="PANTHER" id="PTHR21240">
    <property type="entry name" value="2-AMINO-3-CARBOXYLMUCONATE-6-SEMIALDEHYDE DECARBOXYLASE"/>
    <property type="match status" value="1"/>
</dbReference>
<proteinExistence type="predicted"/>
<dbReference type="GO" id="GO:0016787">
    <property type="term" value="F:hydrolase activity"/>
    <property type="evidence" value="ECO:0007669"/>
    <property type="project" value="UniProtKB-KW"/>
</dbReference>
<comment type="caution">
    <text evidence="3">The sequence shown here is derived from an EMBL/GenBank/DDBJ whole genome shotgun (WGS) entry which is preliminary data.</text>
</comment>
<keyword evidence="4" id="KW-1185">Reference proteome</keyword>
<dbReference type="Pfam" id="PF04909">
    <property type="entry name" value="Amidohydro_2"/>
    <property type="match status" value="1"/>
</dbReference>
<protein>
    <submittedName>
        <fullName evidence="3">Putative TIM-barrel fold metal-dependent hydrolase</fullName>
    </submittedName>
</protein>
<dbReference type="EMBL" id="JACHMG010000001">
    <property type="protein sequence ID" value="MBB4689534.1"/>
    <property type="molecule type" value="Genomic_DNA"/>
</dbReference>
<keyword evidence="3" id="KW-0378">Hydrolase</keyword>
<feature type="domain" description="Amidohydrolase-related" evidence="2">
    <location>
        <begin position="5"/>
        <end position="310"/>
    </location>
</feature>
<dbReference type="InterPro" id="IPR006680">
    <property type="entry name" value="Amidohydro-rel"/>
</dbReference>
<dbReference type="GO" id="GO:0019748">
    <property type="term" value="P:secondary metabolic process"/>
    <property type="evidence" value="ECO:0007669"/>
    <property type="project" value="TreeGrafter"/>
</dbReference>
<dbReference type="Gene3D" id="3.20.20.140">
    <property type="entry name" value="Metal-dependent hydrolases"/>
    <property type="match status" value="1"/>
</dbReference>
<organism evidence="3 4">
    <name type="scientific">Amycolatopsis jiangsuensis</name>
    <dbReference type="NCBI Taxonomy" id="1181879"/>
    <lineage>
        <taxon>Bacteria</taxon>
        <taxon>Bacillati</taxon>
        <taxon>Actinomycetota</taxon>
        <taxon>Actinomycetes</taxon>
        <taxon>Pseudonocardiales</taxon>
        <taxon>Pseudonocardiaceae</taxon>
        <taxon>Amycolatopsis</taxon>
    </lineage>
</organism>
<dbReference type="InterPro" id="IPR032465">
    <property type="entry name" value="ACMSD"/>
</dbReference>
<gene>
    <name evidence="3" type="ORF">BJY18_007019</name>
</gene>
<evidence type="ECO:0000313" key="3">
    <source>
        <dbReference type="EMBL" id="MBB4689534.1"/>
    </source>
</evidence>
<dbReference type="AlphaFoldDB" id="A0A840J7U8"/>
<dbReference type="Proteomes" id="UP000581769">
    <property type="component" value="Unassembled WGS sequence"/>
</dbReference>
<keyword evidence="1" id="KW-0456">Lyase</keyword>
<accession>A0A840J7U8</accession>
<evidence type="ECO:0000313" key="4">
    <source>
        <dbReference type="Proteomes" id="UP000581769"/>
    </source>
</evidence>
<evidence type="ECO:0000256" key="1">
    <source>
        <dbReference type="ARBA" id="ARBA00023239"/>
    </source>
</evidence>
<name>A0A840J7U8_9PSEU</name>
<dbReference type="SUPFAM" id="SSF51556">
    <property type="entry name" value="Metallo-dependent hydrolases"/>
    <property type="match status" value="1"/>
</dbReference>
<sequence>MTARIDVHQHLVPPPYRDALRAAGLTEVGGRALPDWSPESALALMDETGIATGVLSVSAPGTTFLPDPGAAITLARKVNEYGAALVEQNPHRFGHFATVPMPDVDAATAEAVHALDTLHADGVVLLANSRGTYLGAEGQEKLFAALDERNALAFVHPADLPGPAVPGIVPFAADFLLDTTRAAYLLVRNGIVRRYPKIRFVLSHAGGFVPYAAHRMAMGLANDGHSIRDTLTDLRTFYFDTALSASPTALPALLAFARPERILFGSDWPFAPDMAVHYFATGLEEHLRNTPFGTTISTAIDHGNAAALFPRLARETVAPAQIGRASALRGALKTRVIRALFKIADPARG</sequence>
<evidence type="ECO:0000259" key="2">
    <source>
        <dbReference type="Pfam" id="PF04909"/>
    </source>
</evidence>
<dbReference type="PANTHER" id="PTHR21240:SF28">
    <property type="entry name" value="ISO-OROTATE DECARBOXYLASE (EUROFUNG)"/>
    <property type="match status" value="1"/>
</dbReference>
<dbReference type="GO" id="GO:0016831">
    <property type="term" value="F:carboxy-lyase activity"/>
    <property type="evidence" value="ECO:0007669"/>
    <property type="project" value="InterPro"/>
</dbReference>
<dbReference type="InterPro" id="IPR032466">
    <property type="entry name" value="Metal_Hydrolase"/>
</dbReference>